<keyword evidence="4" id="KW-1015">Disulfide bond</keyword>
<keyword evidence="4" id="KW-0458">Lysosome</keyword>
<dbReference type="GO" id="GO:0005576">
    <property type="term" value="C:extracellular region"/>
    <property type="evidence" value="ECO:0007669"/>
    <property type="project" value="UniProtKB-SubCell"/>
</dbReference>
<evidence type="ECO:0000256" key="3">
    <source>
        <dbReference type="ARBA" id="ARBA00023180"/>
    </source>
</evidence>
<proteinExistence type="inferred from homology"/>
<dbReference type="GO" id="GO:0002376">
    <property type="term" value="P:immune system process"/>
    <property type="evidence" value="ECO:0007669"/>
    <property type="project" value="UniProtKB-KW"/>
</dbReference>
<dbReference type="Pfam" id="PF03227">
    <property type="entry name" value="GILT"/>
    <property type="match status" value="1"/>
</dbReference>
<keyword evidence="4" id="KW-0560">Oxidoreductase</keyword>
<dbReference type="Ensembl" id="ENSNMLT00000032526.1">
    <property type="protein sequence ID" value="ENSNMLP00000029160.1"/>
    <property type="gene ID" value="ENSNMLG00000018466.1"/>
</dbReference>
<sequence length="242" mass="27167">KQIFFLAVLLSPICLFSPIAFCVFFCCILSNFPLLFLLLFCHFCRLPVYVYSESLCPDCRGYITNMLYPSSVLLGDIMDLTVVPYGNAQESFDGQRYVFTCQHGEQECLGNMIQACLLNLTKTNAFNIIFCMEAAVNVIQAAKPLFAPQLSYEKLMSCVKGDLGNHLMHQNALKTEALKPPHTFVPWITINGIHTDDLQKKAMSSLIPLVCSMYKLCGKCIKTATITRMKAQQKCDKKATKT</sequence>
<keyword evidence="4" id="KW-0676">Redox-active center</keyword>
<dbReference type="AlphaFoldDB" id="A0A8C6TY26"/>
<evidence type="ECO:0000313" key="5">
    <source>
        <dbReference type="Ensembl" id="ENSNMLP00000029160.1"/>
    </source>
</evidence>
<dbReference type="Proteomes" id="UP000694523">
    <property type="component" value="Unplaced"/>
</dbReference>
<protein>
    <recommendedName>
        <fullName evidence="4">Gamma-interferon-inducible lysosomal thiol reductase</fullName>
        <ecNumber evidence="4">1.8.-.-</ecNumber>
    </recommendedName>
    <alternativeName>
        <fullName evidence="4">Gamma-interferon-inducible protein IP-30</fullName>
    </alternativeName>
</protein>
<name>A0A8C6TY26_9GOBI</name>
<comment type="subunit">
    <text evidence="2 4">Dimer; disulfide-linked.</text>
</comment>
<organism evidence="5 6">
    <name type="scientific">Neogobius melanostomus</name>
    <name type="common">round goby</name>
    <dbReference type="NCBI Taxonomy" id="47308"/>
    <lineage>
        <taxon>Eukaryota</taxon>
        <taxon>Metazoa</taxon>
        <taxon>Chordata</taxon>
        <taxon>Craniata</taxon>
        <taxon>Vertebrata</taxon>
        <taxon>Euteleostomi</taxon>
        <taxon>Actinopterygii</taxon>
        <taxon>Neopterygii</taxon>
        <taxon>Teleostei</taxon>
        <taxon>Neoteleostei</taxon>
        <taxon>Acanthomorphata</taxon>
        <taxon>Gobiaria</taxon>
        <taxon>Gobiiformes</taxon>
        <taxon>Gobioidei</taxon>
        <taxon>Gobiidae</taxon>
        <taxon>Benthophilinae</taxon>
        <taxon>Neogobiini</taxon>
        <taxon>Neogobius</taxon>
    </lineage>
</organism>
<keyword evidence="4" id="KW-0732">Signal</keyword>
<keyword evidence="4" id="KW-0391">Immunity</keyword>
<reference evidence="5" key="2">
    <citation type="submission" date="2025-09" db="UniProtKB">
        <authorList>
            <consortium name="Ensembl"/>
        </authorList>
    </citation>
    <scope>IDENTIFICATION</scope>
</reference>
<reference evidence="5" key="1">
    <citation type="submission" date="2025-08" db="UniProtKB">
        <authorList>
            <consortium name="Ensembl"/>
        </authorList>
    </citation>
    <scope>IDENTIFICATION</scope>
</reference>
<keyword evidence="3 4" id="KW-0325">Glycoprotein</keyword>
<keyword evidence="4" id="KW-0964">Secreted</keyword>
<evidence type="ECO:0000313" key="6">
    <source>
        <dbReference type="Proteomes" id="UP000694523"/>
    </source>
</evidence>
<comment type="subcellular location">
    <subcellularLocation>
        <location evidence="4">Secreted</location>
    </subcellularLocation>
    <subcellularLocation>
        <location evidence="4">Lysosome</location>
    </subcellularLocation>
</comment>
<dbReference type="PANTHER" id="PTHR13234">
    <property type="entry name" value="GAMMA-INTERFERON INDUCIBLE LYSOSOMAL THIOL REDUCTASE GILT"/>
    <property type="match status" value="1"/>
</dbReference>
<keyword evidence="6" id="KW-1185">Reference proteome</keyword>
<comment type="similarity">
    <text evidence="1 4">Belongs to the GILT family.</text>
</comment>
<dbReference type="EC" id="1.8.-.-" evidence="4"/>
<dbReference type="GO" id="GO:0005764">
    <property type="term" value="C:lysosome"/>
    <property type="evidence" value="ECO:0007669"/>
    <property type="project" value="UniProtKB-SubCell"/>
</dbReference>
<dbReference type="PANTHER" id="PTHR13234:SF43">
    <property type="entry name" value="GAMMA-INTERFERON-INDUCIBLE LYSOSOMAL THIOL REDUCTASE"/>
    <property type="match status" value="1"/>
</dbReference>
<evidence type="ECO:0000256" key="2">
    <source>
        <dbReference type="ARBA" id="ARBA00011615"/>
    </source>
</evidence>
<comment type="function">
    <text evidence="4">Lysosomal thiol reductase that can reduce protein disulfide bonds. Facilitates the complete unfolding of proteins destined for lysosomal degradation. Plays an important role in antigen processing.</text>
</comment>
<accession>A0A8C6TY26</accession>
<dbReference type="InterPro" id="IPR004911">
    <property type="entry name" value="Interferon-induced_GILT"/>
</dbReference>
<evidence type="ECO:0000256" key="1">
    <source>
        <dbReference type="ARBA" id="ARBA00005679"/>
    </source>
</evidence>
<evidence type="ECO:0000256" key="4">
    <source>
        <dbReference type="RuleBase" id="RU369109"/>
    </source>
</evidence>
<dbReference type="GO" id="GO:0016671">
    <property type="term" value="F:oxidoreductase activity, acting on a sulfur group of donors, disulfide as acceptor"/>
    <property type="evidence" value="ECO:0007669"/>
    <property type="project" value="UniProtKB-UniRule"/>
</dbReference>